<evidence type="ECO:0000313" key="11">
    <source>
        <dbReference type="EMBL" id="VTU09036.1"/>
    </source>
</evidence>
<comment type="similarity">
    <text evidence="9">Belongs to the TmcA family.</text>
</comment>
<evidence type="ECO:0000256" key="6">
    <source>
        <dbReference type="ARBA" id="ARBA00022840"/>
    </source>
</evidence>
<dbReference type="PANTHER" id="PTHR10925">
    <property type="entry name" value="N-ACETYLTRANSFERASE 10"/>
    <property type="match status" value="1"/>
</dbReference>
<dbReference type="Gene3D" id="3.40.50.300">
    <property type="entry name" value="P-loop containing nucleotide triphosphate hydrolases"/>
    <property type="match status" value="1"/>
</dbReference>
<sequence length="648" mass="74192">MTKRQFFCLDWAKNKLRRSLLLKDKQTLMLAERRLTLKYDQNSPHFPTHLKESAVILSPENFSKSKNLLGQEFDWILYDGRSTLNLDALAIAVGTLRAGGELVLWLDENQQRDLDSLRWSGVEQGIETPNFNAYFENLIEKYCRDTLRVSDKFVANTSTDIGTVFLQATTEQSQIITEILKQQSDLYIITAKRGRGKSALAGMLIKRLTSRCYVTAPNKSAVKTLQFFAQREPDFIAPDELVAKIRQNADQFAEDWLFIDEAAMLPLPVLFQLISTFKHIVLTTTIHSYEGTGRGFLLKFLANLHRTFQHFELSQPLRWAENDKLEAFIDELLLLEAEERLVQPEFDPRSAVSFRQVSQSDIVLRIQDFYGLLTLAHYRTSPLDLRRLFDAPKQQFYVAESESHLIGGVWLMEEGGMQDNALIEQICRGQRRPKGNLVAQSLAFYYHFPLACELTSLRISRIAVQPKWQHHGVGQALMAQIAHHSGVDFLSVSFGYTDELMQFWQKCGFVLVQTSERQEASSGCYSAIAVRGISAAGQHFVQQVRAYFERDFALTRHPLALKFDHEQIDWDLNAQDSRLLQNFAHFHRTLFSTLAPIRRLVAQSNQADCPTLAAYCANAQVDKSEIGGKKEWLAHCRQEVKTLLEDRE</sequence>
<dbReference type="Pfam" id="PF13718">
    <property type="entry name" value="GNAT_acetyltr_2"/>
    <property type="match status" value="2"/>
</dbReference>
<dbReference type="CDD" id="cd04301">
    <property type="entry name" value="NAT_SF"/>
    <property type="match status" value="1"/>
</dbReference>
<evidence type="ECO:0000256" key="1">
    <source>
        <dbReference type="ARBA" id="ARBA00022490"/>
    </source>
</evidence>
<keyword evidence="8 9" id="KW-0012">Acyltransferase</keyword>
<comment type="catalytic activity">
    <reaction evidence="9">
        <text>cytidine(34) in elongator tRNA(Met) + acetyl-CoA + ATP + H2O = N(4)-acetylcytidine(34) in elongator tRNA(Met) + ADP + phosphate + CoA + H(+)</text>
        <dbReference type="Rhea" id="RHEA:43788"/>
        <dbReference type="Rhea" id="RHEA-COMP:10693"/>
        <dbReference type="Rhea" id="RHEA-COMP:10694"/>
        <dbReference type="ChEBI" id="CHEBI:15377"/>
        <dbReference type="ChEBI" id="CHEBI:15378"/>
        <dbReference type="ChEBI" id="CHEBI:30616"/>
        <dbReference type="ChEBI" id="CHEBI:43474"/>
        <dbReference type="ChEBI" id="CHEBI:57287"/>
        <dbReference type="ChEBI" id="CHEBI:57288"/>
        <dbReference type="ChEBI" id="CHEBI:74900"/>
        <dbReference type="ChEBI" id="CHEBI:82748"/>
        <dbReference type="ChEBI" id="CHEBI:456216"/>
        <dbReference type="EC" id="2.3.1.193"/>
    </reaction>
</comment>
<dbReference type="SMART" id="SM00382">
    <property type="entry name" value="AAA"/>
    <property type="match status" value="1"/>
</dbReference>
<keyword evidence="7 9" id="KW-0694">RNA-binding</keyword>
<dbReference type="PANTHER" id="PTHR10925:SF5">
    <property type="entry name" value="RNA CYTIDINE ACETYLTRANSFERASE"/>
    <property type="match status" value="1"/>
</dbReference>
<dbReference type="EMBL" id="CABFKI010000012">
    <property type="protein sequence ID" value="VTU09036.1"/>
    <property type="molecule type" value="Genomic_DNA"/>
</dbReference>
<dbReference type="Pfam" id="PF05127">
    <property type="entry name" value="NAT10_TcmA_helicase"/>
    <property type="match status" value="1"/>
</dbReference>
<keyword evidence="6 9" id="KW-0067">ATP-binding</keyword>
<comment type="function">
    <text evidence="9">Catalyzes the formation of N(4)-acetylcytidine (ac(4)C) at the wobble position of tRNA(Met), by using acetyl-CoA as an acetyl donor and ATP (or GTP).</text>
</comment>
<dbReference type="InterPro" id="IPR007807">
    <property type="entry name" value="TcmA/NAT10_helicase"/>
</dbReference>
<dbReference type="InterPro" id="IPR038321">
    <property type="entry name" value="TmcA_C_sf"/>
</dbReference>
<proteinExistence type="inferred from homology"/>
<dbReference type="Pfam" id="PF08351">
    <property type="entry name" value="TmcA_N"/>
    <property type="match status" value="1"/>
</dbReference>
<evidence type="ECO:0000256" key="7">
    <source>
        <dbReference type="ARBA" id="ARBA00022884"/>
    </source>
</evidence>
<comment type="subcellular location">
    <subcellularLocation>
        <location evidence="9">Cytoplasm</location>
    </subcellularLocation>
</comment>
<feature type="binding site" evidence="9">
    <location>
        <position position="318"/>
    </location>
    <ligand>
        <name>ATP</name>
        <dbReference type="ChEBI" id="CHEBI:30616"/>
    </ligand>
</feature>
<feature type="binding site" evidence="9">
    <location>
        <position position="499"/>
    </location>
    <ligand>
        <name>acetyl-CoA</name>
        <dbReference type="ChEBI" id="CHEBI:57288"/>
    </ligand>
</feature>
<feature type="domain" description="N-acetyltransferase" evidence="10">
    <location>
        <begin position="352"/>
        <end position="531"/>
    </location>
</feature>
<dbReference type="Gene3D" id="3.40.630.30">
    <property type="match status" value="1"/>
</dbReference>
<dbReference type="HAMAP" id="MF_01886">
    <property type="entry name" value="tRNA_acetyltr_TmcA"/>
    <property type="match status" value="1"/>
</dbReference>
<dbReference type="SUPFAM" id="SSF52540">
    <property type="entry name" value="P-loop containing nucleoside triphosphate hydrolases"/>
    <property type="match status" value="1"/>
</dbReference>
<dbReference type="Proteomes" id="UP000308167">
    <property type="component" value="Unassembled WGS sequence"/>
</dbReference>
<dbReference type="InterPro" id="IPR013562">
    <property type="entry name" value="TmcA/NAT10_N"/>
</dbReference>
<evidence type="ECO:0000256" key="8">
    <source>
        <dbReference type="ARBA" id="ARBA00023315"/>
    </source>
</evidence>
<dbReference type="InterPro" id="IPR032672">
    <property type="entry name" value="TmcA/NAT10/Kre33"/>
</dbReference>
<comment type="caution">
    <text evidence="11">The sequence shown here is derived from an EMBL/GenBank/DDBJ whole genome shotgun (WGS) entry which is preliminary data.</text>
</comment>
<keyword evidence="3 9" id="KW-0808">Transferase</keyword>
<dbReference type="InterPro" id="IPR016181">
    <property type="entry name" value="Acyl_CoA_acyltransferase"/>
</dbReference>
<keyword evidence="5 9" id="KW-0547">Nucleotide-binding</keyword>
<dbReference type="InterPro" id="IPR033442">
    <property type="entry name" value="TmcA_tRNA_bind"/>
</dbReference>
<name>A0ABY6TLA5_9PAST</name>
<reference evidence="11 12" key="1">
    <citation type="submission" date="2019-05" db="EMBL/GenBank/DDBJ databases">
        <authorList>
            <consortium name="Pathogen Informatics"/>
        </authorList>
    </citation>
    <scope>NUCLEOTIDE SEQUENCE [LARGE SCALE GENOMIC DNA]</scope>
    <source>
        <strain evidence="11 12">NM319</strain>
    </source>
</reference>
<feature type="binding site" evidence="9">
    <location>
        <begin position="462"/>
        <end position="464"/>
    </location>
    <ligand>
        <name>acetyl-CoA</name>
        <dbReference type="ChEBI" id="CHEBI:57288"/>
    </ligand>
</feature>
<dbReference type="InterPro" id="IPR024914">
    <property type="entry name" value="tRNA_acetyltr_TmcA"/>
</dbReference>
<evidence type="ECO:0000256" key="9">
    <source>
        <dbReference type="HAMAP-Rule" id="MF_01886"/>
    </source>
</evidence>
<dbReference type="SUPFAM" id="SSF55729">
    <property type="entry name" value="Acyl-CoA N-acyltransferases (Nat)"/>
    <property type="match status" value="1"/>
</dbReference>
<evidence type="ECO:0000256" key="3">
    <source>
        <dbReference type="ARBA" id="ARBA00022679"/>
    </source>
</evidence>
<evidence type="ECO:0000256" key="5">
    <source>
        <dbReference type="ARBA" id="ARBA00022741"/>
    </source>
</evidence>
<dbReference type="InterPro" id="IPR003593">
    <property type="entry name" value="AAA+_ATPase"/>
</dbReference>
<keyword evidence="2 9" id="KW-0820">tRNA-binding</keyword>
<dbReference type="Gene3D" id="1.20.120.890">
    <property type="entry name" value="tRNA(Met) cytidine acetyltransferase, tail domain"/>
    <property type="match status" value="1"/>
</dbReference>
<gene>
    <name evidence="9 11" type="primary">tmcA</name>
    <name evidence="11" type="ORF">SAMEA1410922_01789</name>
</gene>
<keyword evidence="1 9" id="KW-0963">Cytoplasm</keyword>
<organism evidence="11 12">
    <name type="scientific">Actinobacillus porcinus</name>
    <dbReference type="NCBI Taxonomy" id="51048"/>
    <lineage>
        <taxon>Bacteria</taxon>
        <taxon>Pseudomonadati</taxon>
        <taxon>Pseudomonadota</taxon>
        <taxon>Gammaproteobacteria</taxon>
        <taxon>Pasteurellales</taxon>
        <taxon>Pasteurellaceae</taxon>
        <taxon>Actinobacillus</taxon>
    </lineage>
</organism>
<evidence type="ECO:0000259" key="10">
    <source>
        <dbReference type="PROSITE" id="PS51186"/>
    </source>
</evidence>
<dbReference type="GO" id="GO:0016746">
    <property type="term" value="F:acyltransferase activity"/>
    <property type="evidence" value="ECO:0007669"/>
    <property type="project" value="UniProtKB-KW"/>
</dbReference>
<dbReference type="EC" id="2.3.1.193" evidence="9"/>
<keyword evidence="4 9" id="KW-0819">tRNA processing</keyword>
<keyword evidence="12" id="KW-1185">Reference proteome</keyword>
<dbReference type="InterPro" id="IPR027417">
    <property type="entry name" value="P-loop_NTPase"/>
</dbReference>
<evidence type="ECO:0000256" key="2">
    <source>
        <dbReference type="ARBA" id="ARBA00022555"/>
    </source>
</evidence>
<evidence type="ECO:0000256" key="4">
    <source>
        <dbReference type="ARBA" id="ARBA00022694"/>
    </source>
</evidence>
<accession>A0ABY6TLA5</accession>
<dbReference type="Gene3D" id="3.40.50.11040">
    <property type="match status" value="1"/>
</dbReference>
<dbReference type="PROSITE" id="PS51186">
    <property type="entry name" value="GNAT"/>
    <property type="match status" value="1"/>
</dbReference>
<evidence type="ECO:0000313" key="12">
    <source>
        <dbReference type="Proteomes" id="UP000308167"/>
    </source>
</evidence>
<dbReference type="Pfam" id="PF17176">
    <property type="entry name" value="tRNA_bind_3"/>
    <property type="match status" value="1"/>
</dbReference>
<comment type="caution">
    <text evidence="9">Lacks conserved residue(s) required for the propagation of feature annotation.</text>
</comment>
<dbReference type="InterPro" id="IPR000182">
    <property type="entry name" value="GNAT_dom"/>
</dbReference>
<feature type="binding site" evidence="9">
    <location>
        <position position="172"/>
    </location>
    <ligand>
        <name>ATP</name>
        <dbReference type="ChEBI" id="CHEBI:30616"/>
    </ligand>
</feature>
<protein>
    <recommendedName>
        <fullName evidence="9">tRNA(Met) cytidine acetyltransferase TmcA</fullName>
        <ecNumber evidence="9">2.3.1.193</ecNumber>
    </recommendedName>
</protein>